<dbReference type="RefSeq" id="WP_136577575.1">
    <property type="nucleotide sequence ID" value="NZ_STFF01000003.1"/>
</dbReference>
<dbReference type="AlphaFoldDB" id="A0A4S8HV11"/>
<feature type="transmembrane region" description="Helical" evidence="1">
    <location>
        <begin position="187"/>
        <end position="207"/>
    </location>
</feature>
<keyword evidence="1" id="KW-0812">Transmembrane</keyword>
<feature type="signal peptide" evidence="2">
    <location>
        <begin position="1"/>
        <end position="19"/>
    </location>
</feature>
<keyword evidence="1" id="KW-0472">Membrane</keyword>
<keyword evidence="1" id="KW-1133">Transmembrane helix</keyword>
<sequence>MKKLLLLLMVLVANIGCIARQTNEPALKKAKDYINYKITYWVLVERKKANAVKEKDLDSIKSEIGNITIDNVTDFQTLSKTLGVKFKTAFDNITNPINNIEVRQYASYPPADAADQLTQRCFEELKTHYPGIYDAIVIHQEALTKTVAQYLVEKTPPPPGEQETTETIPKEIVNAQNDPPPPQSFNMLYLVLNFVSILAVIALFLYLRKEKSKMEQRLQPFDEFLQSEKETVSRRRKDEFLSSLNNNNKAPLNGEDIEKTIEGSNCFQTLTAEVKVLKKLLDQNNKGNRSMYDNSEHLMGKTDPMDIFYMSGPVNNYFPNSAKSLKKEGTVYKFTVSKNKQEASFETHTAGAPVSEIVKRIESYIKPACDEDNLPDLNTKNIITKKRGTAILEGDKWVIKTKAVIHYE</sequence>
<dbReference type="Proteomes" id="UP000306918">
    <property type="component" value="Unassembled WGS sequence"/>
</dbReference>
<feature type="chain" id="PRO_5021019323" description="Lipoprotein" evidence="2">
    <location>
        <begin position="20"/>
        <end position="408"/>
    </location>
</feature>
<evidence type="ECO:0000313" key="4">
    <source>
        <dbReference type="Proteomes" id="UP000306918"/>
    </source>
</evidence>
<organism evidence="3 4">
    <name type="scientific">Niastella caeni</name>
    <dbReference type="NCBI Taxonomy" id="2569763"/>
    <lineage>
        <taxon>Bacteria</taxon>
        <taxon>Pseudomonadati</taxon>
        <taxon>Bacteroidota</taxon>
        <taxon>Chitinophagia</taxon>
        <taxon>Chitinophagales</taxon>
        <taxon>Chitinophagaceae</taxon>
        <taxon>Niastella</taxon>
    </lineage>
</organism>
<dbReference type="EMBL" id="STFF01000003">
    <property type="protein sequence ID" value="THU39443.1"/>
    <property type="molecule type" value="Genomic_DNA"/>
</dbReference>
<evidence type="ECO:0000256" key="2">
    <source>
        <dbReference type="SAM" id="SignalP"/>
    </source>
</evidence>
<gene>
    <name evidence="3" type="ORF">FAM09_13135</name>
</gene>
<accession>A0A4S8HV11</accession>
<keyword evidence="2" id="KW-0732">Signal</keyword>
<reference evidence="3 4" key="1">
    <citation type="submission" date="2019-04" db="EMBL/GenBank/DDBJ databases">
        <title>Niastella caeni sp. nov., isolated from activated sludge.</title>
        <authorList>
            <person name="Sheng M."/>
        </authorList>
    </citation>
    <scope>NUCLEOTIDE SEQUENCE [LARGE SCALE GENOMIC DNA]</scope>
    <source>
        <strain evidence="3 4">HX-2-15</strain>
    </source>
</reference>
<name>A0A4S8HV11_9BACT</name>
<keyword evidence="4" id="KW-1185">Reference proteome</keyword>
<dbReference type="OrthoDB" id="922985at2"/>
<comment type="caution">
    <text evidence="3">The sequence shown here is derived from an EMBL/GenBank/DDBJ whole genome shotgun (WGS) entry which is preliminary data.</text>
</comment>
<evidence type="ECO:0000256" key="1">
    <source>
        <dbReference type="SAM" id="Phobius"/>
    </source>
</evidence>
<proteinExistence type="predicted"/>
<evidence type="ECO:0008006" key="5">
    <source>
        <dbReference type="Google" id="ProtNLM"/>
    </source>
</evidence>
<evidence type="ECO:0000313" key="3">
    <source>
        <dbReference type="EMBL" id="THU39443.1"/>
    </source>
</evidence>
<protein>
    <recommendedName>
        <fullName evidence="5">Lipoprotein</fullName>
    </recommendedName>
</protein>